<feature type="transmembrane region" description="Helical" evidence="1">
    <location>
        <begin position="50"/>
        <end position="76"/>
    </location>
</feature>
<keyword evidence="1" id="KW-0472">Membrane</keyword>
<keyword evidence="3" id="KW-1185">Reference proteome</keyword>
<name>A0A498KDU1_MALDO</name>
<keyword evidence="1" id="KW-1133">Transmembrane helix</keyword>
<accession>A0A498KDU1</accession>
<dbReference type="STRING" id="3750.A0A498KDU1"/>
<sequence>MSFKVSDELLRIFVPILLYWVYVGVLQFAESRFSKFKILIMKESNDKNLVSRPTVVVVLLQQFGQATIAGLLFLLIGPTTQACTCCGPPESAHGAVSRRVQFFFAMLVLDTLQYFMHARKQGALQVHTPAIIGWWRHMHMEQCTTTPSRSCWWTP</sequence>
<dbReference type="Proteomes" id="UP000290289">
    <property type="component" value="Chromosome 2"/>
</dbReference>
<dbReference type="EMBL" id="RDQH01000328">
    <property type="protein sequence ID" value="RXI05748.1"/>
    <property type="molecule type" value="Genomic_DNA"/>
</dbReference>
<evidence type="ECO:0000313" key="3">
    <source>
        <dbReference type="Proteomes" id="UP000290289"/>
    </source>
</evidence>
<evidence type="ECO:0000256" key="1">
    <source>
        <dbReference type="SAM" id="Phobius"/>
    </source>
</evidence>
<feature type="transmembrane region" description="Helical" evidence="1">
    <location>
        <begin position="12"/>
        <end position="29"/>
    </location>
</feature>
<dbReference type="AlphaFoldDB" id="A0A498KDU1"/>
<organism evidence="2 3">
    <name type="scientific">Malus domestica</name>
    <name type="common">Apple</name>
    <name type="synonym">Pyrus malus</name>
    <dbReference type="NCBI Taxonomy" id="3750"/>
    <lineage>
        <taxon>Eukaryota</taxon>
        <taxon>Viridiplantae</taxon>
        <taxon>Streptophyta</taxon>
        <taxon>Embryophyta</taxon>
        <taxon>Tracheophyta</taxon>
        <taxon>Spermatophyta</taxon>
        <taxon>Magnoliopsida</taxon>
        <taxon>eudicotyledons</taxon>
        <taxon>Gunneridae</taxon>
        <taxon>Pentapetalae</taxon>
        <taxon>rosids</taxon>
        <taxon>fabids</taxon>
        <taxon>Rosales</taxon>
        <taxon>Rosaceae</taxon>
        <taxon>Amygdaloideae</taxon>
        <taxon>Maleae</taxon>
        <taxon>Malus</taxon>
    </lineage>
</organism>
<protein>
    <submittedName>
        <fullName evidence="2">Uncharacterized protein</fullName>
    </submittedName>
</protein>
<proteinExistence type="predicted"/>
<evidence type="ECO:0000313" key="2">
    <source>
        <dbReference type="EMBL" id="RXI05748.1"/>
    </source>
</evidence>
<gene>
    <name evidence="2" type="ORF">DVH24_017790</name>
</gene>
<keyword evidence="1" id="KW-0812">Transmembrane</keyword>
<comment type="caution">
    <text evidence="2">The sequence shown here is derived from an EMBL/GenBank/DDBJ whole genome shotgun (WGS) entry which is preliminary data.</text>
</comment>
<reference evidence="2 3" key="1">
    <citation type="submission" date="2018-10" db="EMBL/GenBank/DDBJ databases">
        <title>A high-quality apple genome assembly.</title>
        <authorList>
            <person name="Hu J."/>
        </authorList>
    </citation>
    <scope>NUCLEOTIDE SEQUENCE [LARGE SCALE GENOMIC DNA]</scope>
    <source>
        <strain evidence="3">cv. HFTH1</strain>
        <tissue evidence="2">Young leaf</tissue>
    </source>
</reference>